<dbReference type="Proteomes" id="UP000024771">
    <property type="component" value="Chromosome"/>
</dbReference>
<dbReference type="HOGENOM" id="CLU_2013310_0_0_6"/>
<accession>V8REN5</accession>
<reference evidence="1" key="1">
    <citation type="journal article" date="2014" name="Genome Announc.">
        <title>Draft Genome Sequence of Pseudomonas moraviensis R28-S.</title>
        <authorList>
            <person name="Hunter S.S."/>
            <person name="Yano H."/>
            <person name="Loftie-Eaton W."/>
            <person name="Hughes J."/>
            <person name="De Gelder L."/>
            <person name="Stragier P."/>
            <person name="De Vos P."/>
            <person name="Settles M.L."/>
            <person name="Top E.M."/>
        </authorList>
    </citation>
    <scope>NUCLEOTIDE SEQUENCE [LARGE SCALE GENOMIC DNA]</scope>
    <source>
        <strain evidence="1">R28-S</strain>
    </source>
</reference>
<protein>
    <submittedName>
        <fullName evidence="1">Uncharacterized protein</fullName>
    </submittedName>
</protein>
<sequence length="123" mass="13386">MGISIDRFEWATFLRKALRGASADYAGASIDLAKIPAFLFISLPIPAFNLVAQTSFAHALWQHKTPFLSQAFAGFDIFAVGGRDVTSVVFQIRIDTDFAGKHAGNTNGCDHPAVKRMLRTSQA</sequence>
<evidence type="ECO:0000313" key="1">
    <source>
        <dbReference type="EMBL" id="ETF10377.1"/>
    </source>
</evidence>
<name>V8REN5_9PSED</name>
<gene>
    <name evidence="1" type="ORF">PMO01_00735</name>
</gene>
<organism evidence="1">
    <name type="scientific">Pseudomonas moraviensis R28-S</name>
    <dbReference type="NCBI Taxonomy" id="1395516"/>
    <lineage>
        <taxon>Bacteria</taxon>
        <taxon>Pseudomonadati</taxon>
        <taxon>Pseudomonadota</taxon>
        <taxon>Gammaproteobacteria</taxon>
        <taxon>Pseudomonadales</taxon>
        <taxon>Pseudomonadaceae</taxon>
        <taxon>Pseudomonas</taxon>
    </lineage>
</organism>
<comment type="caution">
    <text evidence="1">The sequence shown here is derived from an EMBL/GenBank/DDBJ whole genome shotgun (WGS) entry which is preliminary data.</text>
</comment>
<proteinExistence type="predicted"/>
<dbReference type="AlphaFoldDB" id="V8REN5"/>
<dbReference type="EMBL" id="AYMZ01000001">
    <property type="protein sequence ID" value="ETF10377.1"/>
    <property type="molecule type" value="Genomic_DNA"/>
</dbReference>